<evidence type="ECO:0000256" key="1">
    <source>
        <dbReference type="SAM" id="Phobius"/>
    </source>
</evidence>
<evidence type="ECO:0000313" key="3">
    <source>
        <dbReference type="Proteomes" id="UP001589832"/>
    </source>
</evidence>
<proteinExistence type="predicted"/>
<feature type="transmembrane region" description="Helical" evidence="1">
    <location>
        <begin position="7"/>
        <end position="25"/>
    </location>
</feature>
<accession>A0ABV6Q8D9</accession>
<feature type="transmembrane region" description="Helical" evidence="1">
    <location>
        <begin position="208"/>
        <end position="225"/>
    </location>
</feature>
<feature type="transmembrane region" description="Helical" evidence="1">
    <location>
        <begin position="86"/>
        <end position="107"/>
    </location>
</feature>
<evidence type="ECO:0008006" key="4">
    <source>
        <dbReference type="Google" id="ProtNLM"/>
    </source>
</evidence>
<sequence>MFINRLVKVVLLLLGGVFVLLQGFAFEVEGSAVGAISLVLLAILYCIWTKNKTKFFFWFLVTFMVAQLLSYAAYYAPEVDEIKVDYYYYGANILYIISYLFLITRIVTELKFKAVFKELAIPIVVLIVLDVFCVTLVTDTAQRALSVYEYSLEFVYNAVIMVLLSVALINYMYRNDNKSILFLIGSICIVFSEIIQLAYYYILEDKNLGFIYSFFLVVAFIFFYIQSQLQFTGPEPTYYDEQLEA</sequence>
<feature type="transmembrane region" description="Helical" evidence="1">
    <location>
        <begin position="154"/>
        <end position="173"/>
    </location>
</feature>
<comment type="caution">
    <text evidence="2">The sequence shown here is derived from an EMBL/GenBank/DDBJ whole genome shotgun (WGS) entry which is preliminary data.</text>
</comment>
<feature type="transmembrane region" description="Helical" evidence="1">
    <location>
        <begin position="31"/>
        <end position="48"/>
    </location>
</feature>
<keyword evidence="3" id="KW-1185">Reference proteome</keyword>
<name>A0ABV6Q8D9_9FLAO</name>
<feature type="transmembrane region" description="Helical" evidence="1">
    <location>
        <begin position="119"/>
        <end position="138"/>
    </location>
</feature>
<gene>
    <name evidence="2" type="ORF">ACFFGA_08220</name>
</gene>
<keyword evidence="1" id="KW-1133">Transmembrane helix</keyword>
<feature type="transmembrane region" description="Helical" evidence="1">
    <location>
        <begin position="55"/>
        <end position="74"/>
    </location>
</feature>
<reference evidence="2 3" key="1">
    <citation type="submission" date="2024-09" db="EMBL/GenBank/DDBJ databases">
        <authorList>
            <person name="Sun Q."/>
            <person name="Mori K."/>
        </authorList>
    </citation>
    <scope>NUCLEOTIDE SEQUENCE [LARGE SCALE GENOMIC DNA]</scope>
    <source>
        <strain evidence="2 3">NCAIM B.02481</strain>
    </source>
</reference>
<dbReference type="EMBL" id="JBHLTQ010000003">
    <property type="protein sequence ID" value="MFC0604536.1"/>
    <property type="molecule type" value="Genomic_DNA"/>
</dbReference>
<keyword evidence="1" id="KW-0472">Membrane</keyword>
<dbReference type="RefSeq" id="WP_386062323.1">
    <property type="nucleotide sequence ID" value="NZ_JBHLTQ010000003.1"/>
</dbReference>
<keyword evidence="1" id="KW-0812">Transmembrane</keyword>
<dbReference type="Proteomes" id="UP001589832">
    <property type="component" value="Unassembled WGS sequence"/>
</dbReference>
<protein>
    <recommendedName>
        <fullName evidence="4">YhhN-like protein</fullName>
    </recommendedName>
</protein>
<evidence type="ECO:0000313" key="2">
    <source>
        <dbReference type="EMBL" id="MFC0604536.1"/>
    </source>
</evidence>
<organism evidence="2 3">
    <name type="scientific">Winogradskyella pulchriflava</name>
    <dbReference type="NCBI Taxonomy" id="1110688"/>
    <lineage>
        <taxon>Bacteria</taxon>
        <taxon>Pseudomonadati</taxon>
        <taxon>Bacteroidota</taxon>
        <taxon>Flavobacteriia</taxon>
        <taxon>Flavobacteriales</taxon>
        <taxon>Flavobacteriaceae</taxon>
        <taxon>Winogradskyella</taxon>
    </lineage>
</organism>
<feature type="transmembrane region" description="Helical" evidence="1">
    <location>
        <begin position="180"/>
        <end position="202"/>
    </location>
</feature>